<feature type="domain" description="Fe/B12 periplasmic-binding" evidence="4">
    <location>
        <begin position="123"/>
        <end position="273"/>
    </location>
</feature>
<feature type="domain" description="Peptidoglycan binding-like" evidence="3">
    <location>
        <begin position="334"/>
        <end position="387"/>
    </location>
</feature>
<evidence type="ECO:0000256" key="2">
    <source>
        <dbReference type="SAM" id="SignalP"/>
    </source>
</evidence>
<dbReference type="Pfam" id="PF01497">
    <property type="entry name" value="Peripla_BP_2"/>
    <property type="match status" value="1"/>
</dbReference>
<dbReference type="SUPFAM" id="SSF47090">
    <property type="entry name" value="PGBD-like"/>
    <property type="match status" value="1"/>
</dbReference>
<dbReference type="RefSeq" id="WP_275845736.1">
    <property type="nucleotide sequence ID" value="NZ_CP135996.1"/>
</dbReference>
<evidence type="ECO:0000313" key="6">
    <source>
        <dbReference type="Proteomes" id="UP001300604"/>
    </source>
</evidence>
<keyword evidence="2" id="KW-0732">Signal</keyword>
<feature type="chain" id="PRO_5041681873" evidence="2">
    <location>
        <begin position="21"/>
        <end position="410"/>
    </location>
</feature>
<dbReference type="PANTHER" id="PTHR30535:SF4">
    <property type="entry name" value="HEMIN-BINDING PERIPLASMIC PROTEIN HMUT"/>
    <property type="match status" value="1"/>
</dbReference>
<evidence type="ECO:0000256" key="1">
    <source>
        <dbReference type="ARBA" id="ARBA00008814"/>
    </source>
</evidence>
<dbReference type="Pfam" id="PF01471">
    <property type="entry name" value="PG_binding_1"/>
    <property type="match status" value="1"/>
</dbReference>
<dbReference type="SUPFAM" id="SSF53807">
    <property type="entry name" value="Helical backbone' metal receptor"/>
    <property type="match status" value="1"/>
</dbReference>
<keyword evidence="6" id="KW-1185">Reference proteome</keyword>
<feature type="signal peptide" evidence="2">
    <location>
        <begin position="1"/>
        <end position="20"/>
    </location>
</feature>
<dbReference type="InterPro" id="IPR002477">
    <property type="entry name" value="Peptidoglycan-bd-like"/>
</dbReference>
<evidence type="ECO:0000259" key="4">
    <source>
        <dbReference type="Pfam" id="PF01497"/>
    </source>
</evidence>
<sequence>MLKKLTAALLCAVLTVLSFSGCGLGTGDSVTSTANPEDWPAQVNGVKISGQPAGVAVVSPNLADVVLSLGYEAQLKGKSKACTQSALSTLADVTLDDAQQIKSQGASLVLTDQKPTEVQQQALDSAGVQAVTIPAAASRADLATLYTAVGTALRGKVTGADHGKKAAQSALLTMDEITRLVPKSKTVTTGVYLYDAQGGAATGDTFAGTLLPAAGITNVAESSTGGKIELSALKTADPKLIFCAKGVKDTLLKSADYQDLSAVKSQKIYEMDPLLMKTQGEGMLNAVTFMAGTAYPQLLKTTSAASESSSTSSAVIPNSTIPAGTTLKKNDQNDYVKAMQDRLKELGYLFVNATGLYGDGTVQCVKDFQLYNGLDTTGVADSKTLTKIFSKDAVPRQDSSAITDNPNGDE</sequence>
<dbReference type="EMBL" id="CP135996">
    <property type="protein sequence ID" value="WOC32749.1"/>
    <property type="molecule type" value="Genomic_DNA"/>
</dbReference>
<gene>
    <name evidence="5" type="ORF">PXC00_02425</name>
</gene>
<comment type="similarity">
    <text evidence="1">Belongs to the bacterial solute-binding protein 8 family.</text>
</comment>
<dbReference type="InterPro" id="IPR002491">
    <property type="entry name" value="ABC_transptr_periplasmic_BD"/>
</dbReference>
<dbReference type="Gene3D" id="3.40.50.1980">
    <property type="entry name" value="Nitrogenase molybdenum iron protein domain"/>
    <property type="match status" value="2"/>
</dbReference>
<name>A0AA97D9K2_9FIRM</name>
<dbReference type="PANTHER" id="PTHR30535">
    <property type="entry name" value="VITAMIN B12-BINDING PROTEIN"/>
    <property type="match status" value="1"/>
</dbReference>
<protein>
    <submittedName>
        <fullName evidence="5">Peptidoglycan-binding protein</fullName>
    </submittedName>
</protein>
<organism evidence="5 6">
    <name type="scientific">Caproicibacterium argilliputei</name>
    <dbReference type="NCBI Taxonomy" id="3030016"/>
    <lineage>
        <taxon>Bacteria</taxon>
        <taxon>Bacillati</taxon>
        <taxon>Bacillota</taxon>
        <taxon>Clostridia</taxon>
        <taxon>Eubacteriales</taxon>
        <taxon>Oscillospiraceae</taxon>
        <taxon>Caproicibacterium</taxon>
    </lineage>
</organism>
<dbReference type="Proteomes" id="UP001300604">
    <property type="component" value="Chromosome"/>
</dbReference>
<dbReference type="PROSITE" id="PS51257">
    <property type="entry name" value="PROKAR_LIPOPROTEIN"/>
    <property type="match status" value="1"/>
</dbReference>
<reference evidence="5" key="1">
    <citation type="submission" date="2023-09" db="EMBL/GenBank/DDBJ databases">
        <authorList>
            <person name="Zeng C."/>
        </authorList>
    </citation>
    <scope>NUCLEOTIDE SEQUENCE</scope>
    <source>
        <strain evidence="5">ZCY20-5</strain>
    </source>
</reference>
<dbReference type="KEGG" id="carl:PXC00_02425"/>
<dbReference type="Gene3D" id="1.10.101.10">
    <property type="entry name" value="PGBD-like superfamily/PGBD"/>
    <property type="match status" value="1"/>
</dbReference>
<dbReference type="AlphaFoldDB" id="A0AA97D9K2"/>
<evidence type="ECO:0000313" key="5">
    <source>
        <dbReference type="EMBL" id="WOC32749.1"/>
    </source>
</evidence>
<reference evidence="5" key="2">
    <citation type="submission" date="2024-06" db="EMBL/GenBank/DDBJ databases">
        <title>Caproicibacterium argilliputei sp. nov, a novel caproic acid producing anaerobic bacterium isolated from pit mud.</title>
        <authorList>
            <person name="Xia S."/>
        </authorList>
    </citation>
    <scope>NUCLEOTIDE SEQUENCE</scope>
    <source>
        <strain evidence="5">ZCY20-5</strain>
    </source>
</reference>
<accession>A0AA97D9K2</accession>
<dbReference type="InterPro" id="IPR036365">
    <property type="entry name" value="PGBD-like_sf"/>
</dbReference>
<evidence type="ECO:0000259" key="3">
    <source>
        <dbReference type="Pfam" id="PF01471"/>
    </source>
</evidence>
<dbReference type="InterPro" id="IPR036366">
    <property type="entry name" value="PGBDSf"/>
</dbReference>
<proteinExistence type="inferred from homology"/>
<dbReference type="InterPro" id="IPR050902">
    <property type="entry name" value="ABC_Transporter_SBP"/>
</dbReference>